<dbReference type="AlphaFoldDB" id="A0A917Q827"/>
<dbReference type="Proteomes" id="UP000600449">
    <property type="component" value="Unassembled WGS sequence"/>
</dbReference>
<gene>
    <name evidence="1" type="ORF">GCM10011322_22180</name>
</gene>
<dbReference type="EMBL" id="BMMF01000006">
    <property type="protein sequence ID" value="GGK34958.1"/>
    <property type="molecule type" value="Genomic_DNA"/>
</dbReference>
<evidence type="ECO:0000313" key="1">
    <source>
        <dbReference type="EMBL" id="GGK34958.1"/>
    </source>
</evidence>
<comment type="caution">
    <text evidence="1">The sequence shown here is derived from an EMBL/GenBank/DDBJ whole genome shotgun (WGS) entry which is preliminary data.</text>
</comment>
<organism evidence="1 2">
    <name type="scientific">Salinarimonas ramus</name>
    <dbReference type="NCBI Taxonomy" id="690164"/>
    <lineage>
        <taxon>Bacteria</taxon>
        <taxon>Pseudomonadati</taxon>
        <taxon>Pseudomonadota</taxon>
        <taxon>Alphaproteobacteria</taxon>
        <taxon>Hyphomicrobiales</taxon>
        <taxon>Salinarimonadaceae</taxon>
        <taxon>Salinarimonas</taxon>
    </lineage>
</organism>
<evidence type="ECO:0000313" key="2">
    <source>
        <dbReference type="Proteomes" id="UP000600449"/>
    </source>
</evidence>
<keyword evidence="2" id="KW-1185">Reference proteome</keyword>
<sequence length="116" mass="12727">MYSGLALGEQSTRRARQSLVNNYSFSRPRASGRLVALQKAFEIAFITSGGIDGAAMFAKRMRASDADWFYSTPRGEQLIALELTRRGAEKTSAPDPENVSLLVGSQDELDRLRGEA</sequence>
<accession>A0A917Q827</accession>
<name>A0A917Q827_9HYPH</name>
<reference evidence="1 2" key="1">
    <citation type="journal article" date="2014" name="Int. J. Syst. Evol. Microbiol.">
        <title>Complete genome sequence of Corynebacterium casei LMG S-19264T (=DSM 44701T), isolated from a smear-ripened cheese.</title>
        <authorList>
            <consortium name="US DOE Joint Genome Institute (JGI-PGF)"/>
            <person name="Walter F."/>
            <person name="Albersmeier A."/>
            <person name="Kalinowski J."/>
            <person name="Ruckert C."/>
        </authorList>
    </citation>
    <scope>NUCLEOTIDE SEQUENCE [LARGE SCALE GENOMIC DNA]</scope>
    <source>
        <strain evidence="1 2">CGMCC 1.9161</strain>
    </source>
</reference>
<protein>
    <submittedName>
        <fullName evidence="1">Uncharacterized protein</fullName>
    </submittedName>
</protein>
<proteinExistence type="predicted"/>